<dbReference type="Proteomes" id="UP000252254">
    <property type="component" value="Unassembled WGS sequence"/>
</dbReference>
<accession>A0A366EIE9</accession>
<dbReference type="Pfam" id="PF03975">
    <property type="entry name" value="CheD"/>
    <property type="match status" value="1"/>
</dbReference>
<comment type="function">
    <text evidence="3">Probably deamidates glutamine residues to glutamate on methyl-accepting chemotaxis receptors (MCPs), playing an important role in chemotaxis.</text>
</comment>
<evidence type="ECO:0000313" key="4">
    <source>
        <dbReference type="EMBL" id="RBP01776.1"/>
    </source>
</evidence>
<evidence type="ECO:0000256" key="3">
    <source>
        <dbReference type="HAMAP-Rule" id="MF_01440"/>
    </source>
</evidence>
<protein>
    <recommendedName>
        <fullName evidence="3">Probable chemoreceptor glutamine deamidase CheD</fullName>
        <ecNumber evidence="3">3.5.1.44</ecNumber>
    </recommendedName>
</protein>
<dbReference type="RefSeq" id="WP_079709470.1">
    <property type="nucleotide sequence ID" value="NZ_BAABQN010000001.1"/>
</dbReference>
<comment type="catalytic activity">
    <reaction evidence="3">
        <text>L-glutaminyl-[protein] + H2O = L-glutamyl-[protein] + NH4(+)</text>
        <dbReference type="Rhea" id="RHEA:16441"/>
        <dbReference type="Rhea" id="RHEA-COMP:10207"/>
        <dbReference type="Rhea" id="RHEA-COMP:10208"/>
        <dbReference type="ChEBI" id="CHEBI:15377"/>
        <dbReference type="ChEBI" id="CHEBI:28938"/>
        <dbReference type="ChEBI" id="CHEBI:29973"/>
        <dbReference type="ChEBI" id="CHEBI:30011"/>
        <dbReference type="EC" id="3.5.1.44"/>
    </reaction>
</comment>
<dbReference type="PANTHER" id="PTHR35147">
    <property type="entry name" value="CHEMORECEPTOR GLUTAMINE DEAMIDASE CHED-RELATED"/>
    <property type="match status" value="1"/>
</dbReference>
<keyword evidence="2 3" id="KW-0378">Hydrolase</keyword>
<dbReference type="Gene3D" id="3.30.1330.200">
    <property type="match status" value="1"/>
</dbReference>
<dbReference type="CDD" id="cd16352">
    <property type="entry name" value="CheD"/>
    <property type="match status" value="1"/>
</dbReference>
<dbReference type="EMBL" id="QNRI01000001">
    <property type="protein sequence ID" value="RBP01776.1"/>
    <property type="molecule type" value="Genomic_DNA"/>
</dbReference>
<name>A0A366EIE9_9BACI</name>
<reference evidence="4 5" key="1">
    <citation type="submission" date="2018-06" db="EMBL/GenBank/DDBJ databases">
        <title>Genomic Encyclopedia of Type Strains, Phase IV (KMG-IV): sequencing the most valuable type-strain genomes for metagenomic binning, comparative biology and taxonomic classification.</title>
        <authorList>
            <person name="Goeker M."/>
        </authorList>
    </citation>
    <scope>NUCLEOTIDE SEQUENCE [LARGE SCALE GENOMIC DNA]</scope>
    <source>
        <strain evidence="4 5">DSM 15140</strain>
    </source>
</reference>
<dbReference type="GO" id="GO:0006935">
    <property type="term" value="P:chemotaxis"/>
    <property type="evidence" value="ECO:0007669"/>
    <property type="project" value="UniProtKB-UniRule"/>
</dbReference>
<dbReference type="AlphaFoldDB" id="A0A366EIE9"/>
<keyword evidence="1 3" id="KW-0145">Chemotaxis</keyword>
<dbReference type="HAMAP" id="MF_01440">
    <property type="entry name" value="CheD"/>
    <property type="match status" value="1"/>
</dbReference>
<dbReference type="EC" id="3.5.1.44" evidence="3"/>
<dbReference type="STRING" id="200904.GCA_900168775_01591"/>
<evidence type="ECO:0000256" key="1">
    <source>
        <dbReference type="ARBA" id="ARBA00022500"/>
    </source>
</evidence>
<proteinExistence type="inferred from homology"/>
<dbReference type="InterPro" id="IPR038592">
    <property type="entry name" value="CheD-like_sf"/>
</dbReference>
<comment type="similarity">
    <text evidence="3">Belongs to the CheD family.</text>
</comment>
<dbReference type="SUPFAM" id="SSF64438">
    <property type="entry name" value="CNF1/YfiH-like putative cysteine hydrolases"/>
    <property type="match status" value="1"/>
</dbReference>
<gene>
    <name evidence="3" type="primary">cheD</name>
    <name evidence="4" type="ORF">DES48_101520</name>
</gene>
<sequence length="166" mass="18086">MEIIEKKVIRVGIADLKFAKDPDNLRTSGLGSCVGVVVYDLGKKIAGMAHVMLPDSSLSKSTDFNQHKYADTSIPLLVDQLLACGARKFALKAKLAGGAQMFSFNSNNDTLRIGKRNEEAVKQQLQQYGIPIMAEDVGGNKGRTIEFVLETGMLKIRTVNLGETEI</sequence>
<dbReference type="GO" id="GO:0050568">
    <property type="term" value="F:protein-glutamine glutaminase activity"/>
    <property type="evidence" value="ECO:0007669"/>
    <property type="project" value="UniProtKB-UniRule"/>
</dbReference>
<keyword evidence="5" id="KW-1185">Reference proteome</keyword>
<evidence type="ECO:0000313" key="5">
    <source>
        <dbReference type="Proteomes" id="UP000252254"/>
    </source>
</evidence>
<organism evidence="4 5">
    <name type="scientific">Paraliobacillus ryukyuensis</name>
    <dbReference type="NCBI Taxonomy" id="200904"/>
    <lineage>
        <taxon>Bacteria</taxon>
        <taxon>Bacillati</taxon>
        <taxon>Bacillota</taxon>
        <taxon>Bacilli</taxon>
        <taxon>Bacillales</taxon>
        <taxon>Bacillaceae</taxon>
        <taxon>Paraliobacillus</taxon>
    </lineage>
</organism>
<dbReference type="OrthoDB" id="9807202at2"/>
<comment type="caution">
    <text evidence="4">The sequence shown here is derived from an EMBL/GenBank/DDBJ whole genome shotgun (WGS) entry which is preliminary data.</text>
</comment>
<evidence type="ECO:0000256" key="2">
    <source>
        <dbReference type="ARBA" id="ARBA00022801"/>
    </source>
</evidence>
<dbReference type="InterPro" id="IPR011324">
    <property type="entry name" value="Cytotoxic_necrot_fac-like_cat"/>
</dbReference>
<dbReference type="PANTHER" id="PTHR35147:SF1">
    <property type="entry name" value="CHEMORECEPTOR GLUTAMINE DEAMIDASE CHED-RELATED"/>
    <property type="match status" value="1"/>
</dbReference>
<dbReference type="InterPro" id="IPR005659">
    <property type="entry name" value="Chemorcpt_Glu_NH3ase_CheD"/>
</dbReference>